<feature type="domain" description="Polysaccharide export protein N-terminal" evidence="3">
    <location>
        <begin position="43"/>
        <end position="116"/>
    </location>
</feature>
<feature type="signal peptide" evidence="2">
    <location>
        <begin position="1"/>
        <end position="32"/>
    </location>
</feature>
<sequence length="484" mass="51090">MKTKVSKALTQPVAGLALLAMVATTYPSPSWAQLPAPTAAVQENVEYTLDGGDRIRINVFEVPEYSGDYQIPPGGDLYLPLIGRVIIRGLTQNQAAELVTTRYARFLRRPIVTVSLLAPRPINVVVSGEVISPGSYTVGLQGGAGDNPGVQYPTIVSALTLAQGVTLAADLRQVQLRRSQGGNLPTQIYNIDLTQLVRTGTVDRDLTLRDGDTIFIPTATSINLAELRQFASASFAVPANRPRTVTVVGEVNRPGSYVVLGGGISTAAATDQGGNQGGANNNGLPTVTRAIQLAGGITSEADIRSILIRRPTKSGTEHSISVNLWDLLKTGDVAQDTLVQEGDTIVVATATDINPAEATELADANFSPATIPVSVVGEVKTPGVINLPPNTPMNQAILSAGGFNNARARRNTVELVRLNPDGTVTRRNIETNFAQGINEQTNPRLRANDIVVVNRSGIARIGDTLGTAFGPLGGVINILRFIGF</sequence>
<keyword evidence="1 2" id="KW-0732">Signal</keyword>
<dbReference type="EMBL" id="NAPY01000010">
    <property type="protein sequence ID" value="MUL36423.1"/>
    <property type="molecule type" value="Genomic_DNA"/>
</dbReference>
<protein>
    <submittedName>
        <fullName evidence="5">Polysaccharide export protein</fullName>
    </submittedName>
</protein>
<comment type="caution">
    <text evidence="5">The sequence shown here is derived from an EMBL/GenBank/DDBJ whole genome shotgun (WGS) entry which is preliminary data.</text>
</comment>
<dbReference type="Pfam" id="PF10531">
    <property type="entry name" value="SLBB"/>
    <property type="match status" value="2"/>
</dbReference>
<evidence type="ECO:0000256" key="1">
    <source>
        <dbReference type="ARBA" id="ARBA00022729"/>
    </source>
</evidence>
<dbReference type="Proteomes" id="UP000441797">
    <property type="component" value="Unassembled WGS sequence"/>
</dbReference>
<dbReference type="InterPro" id="IPR019554">
    <property type="entry name" value="Soluble_ligand-bd"/>
</dbReference>
<dbReference type="InterPro" id="IPR049712">
    <property type="entry name" value="Poly_export"/>
</dbReference>
<evidence type="ECO:0000259" key="3">
    <source>
        <dbReference type="Pfam" id="PF02563"/>
    </source>
</evidence>
<evidence type="ECO:0000259" key="4">
    <source>
        <dbReference type="Pfam" id="PF10531"/>
    </source>
</evidence>
<accession>A0A6N8FTJ5</accession>
<feature type="domain" description="Soluble ligand binding" evidence="4">
    <location>
        <begin position="373"/>
        <end position="426"/>
    </location>
</feature>
<evidence type="ECO:0000256" key="2">
    <source>
        <dbReference type="SAM" id="SignalP"/>
    </source>
</evidence>
<dbReference type="PANTHER" id="PTHR33619:SF3">
    <property type="entry name" value="POLYSACCHARIDE EXPORT PROTEIN GFCE-RELATED"/>
    <property type="match status" value="1"/>
</dbReference>
<dbReference type="PANTHER" id="PTHR33619">
    <property type="entry name" value="POLYSACCHARIDE EXPORT PROTEIN GFCE-RELATED"/>
    <property type="match status" value="1"/>
</dbReference>
<dbReference type="OrthoDB" id="9793939at2"/>
<organism evidence="5 6">
    <name type="scientific">Gloeocapsopsis dulcis AAB1 = 1H9</name>
    <dbReference type="NCBI Taxonomy" id="1433147"/>
    <lineage>
        <taxon>Bacteria</taxon>
        <taxon>Bacillati</taxon>
        <taxon>Cyanobacteriota</taxon>
        <taxon>Cyanophyceae</taxon>
        <taxon>Oscillatoriophycideae</taxon>
        <taxon>Chroococcales</taxon>
        <taxon>Chroococcaceae</taxon>
        <taxon>Gloeocapsopsis</taxon>
        <taxon>Gloeocapsopsis dulcis</taxon>
    </lineage>
</organism>
<gene>
    <name evidence="5" type="ORF">BWI75_08700</name>
</gene>
<dbReference type="Gene3D" id="3.30.1950.10">
    <property type="entry name" value="wza like domain"/>
    <property type="match status" value="1"/>
</dbReference>
<reference evidence="5 6" key="1">
    <citation type="journal article" date="2019" name="Front. Microbiol.">
        <title>Genomic Features for Desiccation Tolerance and Sugar Biosynthesis in the Extremophile Gloeocapsopsis sp. UTEX B3054.</title>
        <authorList>
            <person name="Urrejola C."/>
            <person name="Alcorta J."/>
            <person name="Salas L."/>
            <person name="Vasquez M."/>
            <person name="Polz M.F."/>
            <person name="Vicuna R."/>
            <person name="Diez B."/>
        </authorList>
    </citation>
    <scope>NUCLEOTIDE SEQUENCE [LARGE SCALE GENOMIC DNA]</scope>
    <source>
        <strain evidence="5 6">1H9</strain>
    </source>
</reference>
<feature type="chain" id="PRO_5027038378" evidence="2">
    <location>
        <begin position="33"/>
        <end position="484"/>
    </location>
</feature>
<keyword evidence="6" id="KW-1185">Reference proteome</keyword>
<dbReference type="AlphaFoldDB" id="A0A6N8FTJ5"/>
<name>A0A6N8FTJ5_9CHRO</name>
<evidence type="ECO:0000313" key="6">
    <source>
        <dbReference type="Proteomes" id="UP000441797"/>
    </source>
</evidence>
<proteinExistence type="predicted"/>
<evidence type="ECO:0000313" key="5">
    <source>
        <dbReference type="EMBL" id="MUL36423.1"/>
    </source>
</evidence>
<dbReference type="GO" id="GO:0015159">
    <property type="term" value="F:polysaccharide transmembrane transporter activity"/>
    <property type="evidence" value="ECO:0007669"/>
    <property type="project" value="InterPro"/>
</dbReference>
<feature type="domain" description="Soluble ligand binding" evidence="4">
    <location>
        <begin position="245"/>
        <end position="262"/>
    </location>
</feature>
<dbReference type="InterPro" id="IPR003715">
    <property type="entry name" value="Poly_export_N"/>
</dbReference>
<dbReference type="Gene3D" id="3.10.560.10">
    <property type="entry name" value="Outer membrane lipoprotein wza domain like"/>
    <property type="match status" value="3"/>
</dbReference>
<dbReference type="RefSeq" id="WP_105220861.1">
    <property type="nucleotide sequence ID" value="NZ_CAWNSU010000073.1"/>
</dbReference>
<dbReference type="Pfam" id="PF02563">
    <property type="entry name" value="Poly_export"/>
    <property type="match status" value="1"/>
</dbReference>